<feature type="compositionally biased region" description="Basic and acidic residues" evidence="1">
    <location>
        <begin position="104"/>
        <end position="114"/>
    </location>
</feature>
<gene>
    <name evidence="2" type="ORF">FNV43_RR26587</name>
</gene>
<feature type="compositionally biased region" description="Basic residues" evidence="1">
    <location>
        <begin position="1"/>
        <end position="10"/>
    </location>
</feature>
<dbReference type="Proteomes" id="UP000796880">
    <property type="component" value="Unassembled WGS sequence"/>
</dbReference>
<name>A0A8K0DNA2_9ROSA</name>
<protein>
    <submittedName>
        <fullName evidence="2">Uncharacterized protein</fullName>
    </submittedName>
</protein>
<sequence length="189" mass="20821">MENQSLKKRVRDYSANDSEHDSPEVKRLRDDLLGFLDDSDPDQTTQDLDSVMRSLQEEISAPSCSASPAPVVDLTSDSGESQPELGYLLEASDDELGLPPSRNSSEELKDENELVRVSSDSSGIGELWGFDDQIPTYDSFELGTGTGDNFNNNSGDYVALDGLFGYSDVYFDSSDYSDFSWRSETLPAL</sequence>
<comment type="caution">
    <text evidence="2">The sequence shown here is derived from an EMBL/GenBank/DDBJ whole genome shotgun (WGS) entry which is preliminary data.</text>
</comment>
<accession>A0A8K0DNA2</accession>
<feature type="region of interest" description="Disordered" evidence="1">
    <location>
        <begin position="1"/>
        <end position="26"/>
    </location>
</feature>
<organism evidence="2 3">
    <name type="scientific">Rhamnella rubrinervis</name>
    <dbReference type="NCBI Taxonomy" id="2594499"/>
    <lineage>
        <taxon>Eukaryota</taxon>
        <taxon>Viridiplantae</taxon>
        <taxon>Streptophyta</taxon>
        <taxon>Embryophyta</taxon>
        <taxon>Tracheophyta</taxon>
        <taxon>Spermatophyta</taxon>
        <taxon>Magnoliopsida</taxon>
        <taxon>eudicotyledons</taxon>
        <taxon>Gunneridae</taxon>
        <taxon>Pentapetalae</taxon>
        <taxon>rosids</taxon>
        <taxon>fabids</taxon>
        <taxon>Rosales</taxon>
        <taxon>Rhamnaceae</taxon>
        <taxon>rhamnoid group</taxon>
        <taxon>Rhamneae</taxon>
        <taxon>Rhamnella</taxon>
    </lineage>
</organism>
<dbReference type="OrthoDB" id="781489at2759"/>
<feature type="compositionally biased region" description="Basic and acidic residues" evidence="1">
    <location>
        <begin position="11"/>
        <end position="26"/>
    </location>
</feature>
<dbReference type="EMBL" id="VOIH02000012">
    <property type="protein sequence ID" value="KAF3431851.1"/>
    <property type="molecule type" value="Genomic_DNA"/>
</dbReference>
<evidence type="ECO:0000256" key="1">
    <source>
        <dbReference type="SAM" id="MobiDB-lite"/>
    </source>
</evidence>
<keyword evidence="3" id="KW-1185">Reference proteome</keyword>
<feature type="compositionally biased region" description="Low complexity" evidence="1">
    <location>
        <begin position="60"/>
        <end position="70"/>
    </location>
</feature>
<evidence type="ECO:0000313" key="3">
    <source>
        <dbReference type="Proteomes" id="UP000796880"/>
    </source>
</evidence>
<dbReference type="PANTHER" id="PTHR34539:SF19">
    <property type="entry name" value="T6J4.11 PROTEIN"/>
    <property type="match status" value="1"/>
</dbReference>
<feature type="region of interest" description="Disordered" evidence="1">
    <location>
        <begin position="55"/>
        <end position="115"/>
    </location>
</feature>
<dbReference type="AlphaFoldDB" id="A0A8K0DNA2"/>
<proteinExistence type="predicted"/>
<dbReference type="PANTHER" id="PTHR34539">
    <property type="entry name" value="T6J4.11 PROTEIN"/>
    <property type="match status" value="1"/>
</dbReference>
<evidence type="ECO:0000313" key="2">
    <source>
        <dbReference type="EMBL" id="KAF3431851.1"/>
    </source>
</evidence>
<reference evidence="2" key="1">
    <citation type="submission" date="2020-03" db="EMBL/GenBank/DDBJ databases">
        <title>A high-quality chromosome-level genome assembly of a woody plant with both climbing and erect habits, Rhamnella rubrinervis.</title>
        <authorList>
            <person name="Lu Z."/>
            <person name="Yang Y."/>
            <person name="Zhu X."/>
            <person name="Sun Y."/>
        </authorList>
    </citation>
    <scope>NUCLEOTIDE SEQUENCE</scope>
    <source>
        <strain evidence="2">BYM</strain>
        <tissue evidence="2">Leaf</tissue>
    </source>
</reference>